<name>B7K5M8_RIPO1</name>
<dbReference type="AlphaFoldDB" id="B7K5M8"/>
<protein>
    <recommendedName>
        <fullName evidence="4">Cation antiporter</fullName>
    </recommendedName>
</protein>
<sequence length="136" mass="15665">MDAIAILNIVLRLVIWFLLTSDLSLPNIIIGLGIAFLLPSSYRSPSVLKDWLGVLWEIIIAIPQAYIEAIQMILRPHNNEEIVRETVKPRRTPGLIFLDIFLITFTPKTIVLKYDEQGWYEVHRVTRRKTPNLESG</sequence>
<dbReference type="InterPro" id="IPR002758">
    <property type="entry name" value="Cation_antiport_E"/>
</dbReference>
<evidence type="ECO:0000313" key="3">
    <source>
        <dbReference type="Proteomes" id="UP000008204"/>
    </source>
</evidence>
<feature type="transmembrane region" description="Helical" evidence="1">
    <location>
        <begin position="15"/>
        <end position="39"/>
    </location>
</feature>
<dbReference type="GO" id="GO:0016020">
    <property type="term" value="C:membrane"/>
    <property type="evidence" value="ECO:0007669"/>
    <property type="project" value="InterPro"/>
</dbReference>
<dbReference type="OrthoDB" id="464535at2"/>
<keyword evidence="3" id="KW-1185">Reference proteome</keyword>
<accession>B7K5M8</accession>
<dbReference type="Proteomes" id="UP000008204">
    <property type="component" value="Chromosome"/>
</dbReference>
<dbReference type="EMBL" id="CP001287">
    <property type="protein sequence ID" value="ACK66761.1"/>
    <property type="molecule type" value="Genomic_DNA"/>
</dbReference>
<dbReference type="STRING" id="41431.PCC8801_2760"/>
<dbReference type="GO" id="GO:0008324">
    <property type="term" value="F:monoatomic cation transmembrane transporter activity"/>
    <property type="evidence" value="ECO:0007669"/>
    <property type="project" value="InterPro"/>
</dbReference>
<dbReference type="Pfam" id="PF01899">
    <property type="entry name" value="MNHE"/>
    <property type="match status" value="1"/>
</dbReference>
<organism evidence="2 3">
    <name type="scientific">Rippkaea orientalis (strain PCC 8801 / RF-1)</name>
    <name type="common">Cyanothece sp. (strain PCC 8801)</name>
    <dbReference type="NCBI Taxonomy" id="41431"/>
    <lineage>
        <taxon>Bacteria</taxon>
        <taxon>Bacillati</taxon>
        <taxon>Cyanobacteriota</taxon>
        <taxon>Cyanophyceae</taxon>
        <taxon>Oscillatoriophycideae</taxon>
        <taxon>Chroococcales</taxon>
        <taxon>Aphanothecaceae</taxon>
        <taxon>Rippkaea</taxon>
        <taxon>Rippkaea orientalis</taxon>
    </lineage>
</organism>
<evidence type="ECO:0008006" key="4">
    <source>
        <dbReference type="Google" id="ProtNLM"/>
    </source>
</evidence>
<dbReference type="eggNOG" id="COG1863">
    <property type="taxonomic scope" value="Bacteria"/>
</dbReference>
<gene>
    <name evidence="2" type="ordered locus">PCC8801_2760</name>
</gene>
<keyword evidence="1" id="KW-0812">Transmembrane</keyword>
<dbReference type="RefSeq" id="WP_012596028.1">
    <property type="nucleotide sequence ID" value="NC_011726.1"/>
</dbReference>
<dbReference type="HOGENOM" id="CLU_155299_0_0_3"/>
<keyword evidence="1" id="KW-1133">Transmembrane helix</keyword>
<proteinExistence type="predicted"/>
<dbReference type="KEGG" id="cyp:PCC8801_2760"/>
<keyword evidence="1" id="KW-0472">Membrane</keyword>
<evidence type="ECO:0000313" key="2">
    <source>
        <dbReference type="EMBL" id="ACK66761.1"/>
    </source>
</evidence>
<evidence type="ECO:0000256" key="1">
    <source>
        <dbReference type="SAM" id="Phobius"/>
    </source>
</evidence>
<reference evidence="3" key="1">
    <citation type="journal article" date="2011" name="MBio">
        <title>Novel metabolic attributes of the genus Cyanothece, comprising a group of unicellular nitrogen-fixing Cyanobacteria.</title>
        <authorList>
            <person name="Bandyopadhyay A."/>
            <person name="Elvitigala T."/>
            <person name="Welsh E."/>
            <person name="Stockel J."/>
            <person name="Liberton M."/>
            <person name="Min H."/>
            <person name="Sherman L.A."/>
            <person name="Pakrasi H.B."/>
        </authorList>
    </citation>
    <scope>NUCLEOTIDE SEQUENCE [LARGE SCALE GENOMIC DNA]</scope>
    <source>
        <strain evidence="3">PCC 8801</strain>
    </source>
</reference>